<dbReference type="SUPFAM" id="SSF53067">
    <property type="entry name" value="Actin-like ATPase domain"/>
    <property type="match status" value="2"/>
</dbReference>
<dbReference type="InterPro" id="IPR043129">
    <property type="entry name" value="ATPase_NBD"/>
</dbReference>
<dbReference type="PANTHER" id="PTHR32432:SF3">
    <property type="entry name" value="ETHANOLAMINE UTILIZATION PROTEIN EUTJ"/>
    <property type="match status" value="1"/>
</dbReference>
<dbReference type="PANTHER" id="PTHR32432">
    <property type="entry name" value="CELL DIVISION PROTEIN FTSA-RELATED"/>
    <property type="match status" value="1"/>
</dbReference>
<accession>C0QLC5</accession>
<dbReference type="KEGG" id="dat:HRM2_10990"/>
<evidence type="ECO:0000313" key="2">
    <source>
        <dbReference type="EMBL" id="ACN14211.1"/>
    </source>
</evidence>
<dbReference type="OrthoDB" id="9773403at2"/>
<evidence type="ECO:0000259" key="1">
    <source>
        <dbReference type="SMART" id="SM00842"/>
    </source>
</evidence>
<protein>
    <submittedName>
        <fullName evidence="2">PilM</fullName>
    </submittedName>
</protein>
<dbReference type="RefSeq" id="WP_015903000.1">
    <property type="nucleotide sequence ID" value="NC_012108.1"/>
</dbReference>
<proteinExistence type="predicted"/>
<gene>
    <name evidence="2" type="primary">pilM</name>
    <name evidence="2" type="ordered locus">HRM2_10990</name>
</gene>
<dbReference type="InterPro" id="IPR005883">
    <property type="entry name" value="PilM"/>
</dbReference>
<dbReference type="eggNOG" id="COG4972">
    <property type="taxonomic scope" value="Bacteria"/>
</dbReference>
<dbReference type="SMART" id="SM00842">
    <property type="entry name" value="FtsA"/>
    <property type="match status" value="1"/>
</dbReference>
<dbReference type="PIRSF" id="PIRSF019169">
    <property type="entry name" value="PilM"/>
    <property type="match status" value="1"/>
</dbReference>
<feature type="domain" description="SHS2" evidence="1">
    <location>
        <begin position="9"/>
        <end position="175"/>
    </location>
</feature>
<dbReference type="InterPro" id="IPR050696">
    <property type="entry name" value="FtsA/MreB"/>
</dbReference>
<evidence type="ECO:0000313" key="3">
    <source>
        <dbReference type="Proteomes" id="UP000000442"/>
    </source>
</evidence>
<keyword evidence="3" id="KW-1185">Reference proteome</keyword>
<organism evidence="2 3">
    <name type="scientific">Desulforapulum autotrophicum (strain ATCC 43914 / DSM 3382 / VKM B-1955 / HRM2)</name>
    <name type="common">Desulfobacterium autotrophicum</name>
    <dbReference type="NCBI Taxonomy" id="177437"/>
    <lineage>
        <taxon>Bacteria</taxon>
        <taxon>Pseudomonadati</taxon>
        <taxon>Thermodesulfobacteriota</taxon>
        <taxon>Desulfobacteria</taxon>
        <taxon>Desulfobacterales</taxon>
        <taxon>Desulfobacteraceae</taxon>
        <taxon>Desulforapulum</taxon>
    </lineage>
</organism>
<dbReference type="CDD" id="cd24049">
    <property type="entry name" value="ASKHA_NBD_PilM"/>
    <property type="match status" value="1"/>
</dbReference>
<name>C0QLC5_DESAH</name>
<dbReference type="Pfam" id="PF11104">
    <property type="entry name" value="PilM_2"/>
    <property type="match status" value="1"/>
</dbReference>
<dbReference type="Gene3D" id="3.30.1490.300">
    <property type="match status" value="1"/>
</dbReference>
<dbReference type="Gene3D" id="3.30.420.40">
    <property type="match status" value="2"/>
</dbReference>
<dbReference type="STRING" id="177437.HRM2_10990"/>
<dbReference type="EMBL" id="CP001087">
    <property type="protein sequence ID" value="ACN14211.1"/>
    <property type="molecule type" value="Genomic_DNA"/>
</dbReference>
<dbReference type="AlphaFoldDB" id="C0QLC5"/>
<dbReference type="Proteomes" id="UP000000442">
    <property type="component" value="Chromosome"/>
</dbReference>
<dbReference type="HOGENOM" id="CLU_050686_0_2_7"/>
<dbReference type="InterPro" id="IPR003494">
    <property type="entry name" value="SHS2_FtsA"/>
</dbReference>
<dbReference type="NCBIfam" id="TIGR01175">
    <property type="entry name" value="pilM"/>
    <property type="match status" value="1"/>
</dbReference>
<dbReference type="GO" id="GO:0051301">
    <property type="term" value="P:cell division"/>
    <property type="evidence" value="ECO:0007669"/>
    <property type="project" value="InterPro"/>
</dbReference>
<reference evidence="2 3" key="1">
    <citation type="journal article" date="2009" name="Environ. Microbiol.">
        <title>Genome sequence of Desulfobacterium autotrophicum HRM2, a marine sulfate reducer oxidizing organic carbon completely to carbon dioxide.</title>
        <authorList>
            <person name="Strittmatter A.W."/>
            <person name="Liesegang H."/>
            <person name="Rabus R."/>
            <person name="Decker I."/>
            <person name="Amann J."/>
            <person name="Andres S."/>
            <person name="Henne A."/>
            <person name="Fricke W.F."/>
            <person name="Martinez-Arias R."/>
            <person name="Bartels D."/>
            <person name="Goesmann A."/>
            <person name="Krause L."/>
            <person name="Puehler A."/>
            <person name="Klenk H.P."/>
            <person name="Richter M."/>
            <person name="Schuler M."/>
            <person name="Gloeckner F.O."/>
            <person name="Meyerdierks A."/>
            <person name="Gottschalk G."/>
            <person name="Amann R."/>
        </authorList>
    </citation>
    <scope>NUCLEOTIDE SEQUENCE [LARGE SCALE GENOMIC DNA]</scope>
    <source>
        <strain evidence="3">ATCC 43914 / DSM 3382 / HRM2</strain>
    </source>
</reference>
<sequence length="352" mass="38116">MLFRKRDHLVGLDIGSSLVKVAEIRESSKGPVLKKFGITRIDPGAIVEGVIHDVEGVAEAIRALFKTHRIKEKNIAISTGGYSVVIKTISLPTVSEKVLQDSIRFEAEQYIPYDIEDVNIDFQILGTSAFSPDQMNVLLVAVKKDLVASYMELTRRAGLNPCIIDVDTFALQNIYETADTGGPEDVTMLVDVGYSKTSLNILRGNVSLMMREGSFGTAHILEEIMTATGCTQEVAETVASGREKTGTLGKDVDDICSGGIEKWCSEIANVVNTFQSKSNEGDIDRLVLCGGGSFLKGFSEALAHEIPTDISMLNPFSGLIINGDVFPGKFLDQMAPLAPIALGLALRRVDDK</sequence>